<dbReference type="InterPro" id="IPR003594">
    <property type="entry name" value="HATPase_dom"/>
</dbReference>
<feature type="region of interest" description="Disordered" evidence="9">
    <location>
        <begin position="1"/>
        <end position="22"/>
    </location>
</feature>
<keyword evidence="4" id="KW-0808">Transferase</keyword>
<dbReference type="InterPro" id="IPR011712">
    <property type="entry name" value="Sig_transdc_His_kin_sub3_dim/P"/>
</dbReference>
<feature type="transmembrane region" description="Helical" evidence="10">
    <location>
        <begin position="27"/>
        <end position="48"/>
    </location>
</feature>
<keyword evidence="3" id="KW-0597">Phosphoprotein</keyword>
<dbReference type="EMBL" id="PVTG01000007">
    <property type="protein sequence ID" value="PRY48987.1"/>
    <property type="molecule type" value="Genomic_DNA"/>
</dbReference>
<dbReference type="SUPFAM" id="SSF55874">
    <property type="entry name" value="ATPase domain of HSP90 chaperone/DNA topoisomerase II/histidine kinase"/>
    <property type="match status" value="1"/>
</dbReference>
<accession>A0A2T0TTK3</accession>
<dbReference type="CDD" id="cd16917">
    <property type="entry name" value="HATPase_UhpB-NarQ-NarX-like"/>
    <property type="match status" value="1"/>
</dbReference>
<sequence length="443" mass="46959">MGLAVQHTAAMHPRRGRPRTAAERRTALVVASVMTLFVGTVYVVVVLGGAQVLGDPSSPHTVLSILATTVVALSFEPLRARVEHRAARLTNGGRPPPYEVLRGFCDAVAGSYPAEEIPTRMARTLVQGTDAEWAEVWLDVRGRMVRAGSWPAAGDGRGRAPEDPAVLHLGVGYAGGPLGEIRLRPRGGRQLTPVEDRLVTGLAGQAGLVLGEVRLRTALAQRFAELSARAEELRSSRRRLVTAQDDERRRLERDIHDGAQQHLLALTVNLRLAQSLAKRSPERAAEVLAAQAPAARTTVRTVVSLSRGIYPSVLTEQGLPEALAEAAASSGIAVRVDADPVGSCPADVGAALYFTCLEALQNAAKHSGAAEVRVRLAREESAVTLTVEDDGHGFDRVRTRTGTGLANMADRMDAVGGLLEIGASPAGGVRVRARVPLRTGPEA</sequence>
<protein>
    <recommendedName>
        <fullName evidence="2">histidine kinase</fullName>
        <ecNumber evidence="2">2.7.13.3</ecNumber>
    </recommendedName>
</protein>
<comment type="caution">
    <text evidence="12">The sequence shown here is derived from an EMBL/GenBank/DDBJ whole genome shotgun (WGS) entry which is preliminary data.</text>
</comment>
<keyword evidence="6 12" id="KW-0418">Kinase</keyword>
<evidence type="ECO:0000313" key="12">
    <source>
        <dbReference type="EMBL" id="PRY48987.1"/>
    </source>
</evidence>
<evidence type="ECO:0000313" key="13">
    <source>
        <dbReference type="Proteomes" id="UP000239210"/>
    </source>
</evidence>
<evidence type="ECO:0000256" key="1">
    <source>
        <dbReference type="ARBA" id="ARBA00000085"/>
    </source>
</evidence>
<evidence type="ECO:0000256" key="8">
    <source>
        <dbReference type="ARBA" id="ARBA00023012"/>
    </source>
</evidence>
<reference evidence="12 13" key="1">
    <citation type="submission" date="2018-03" db="EMBL/GenBank/DDBJ databases">
        <title>Genomic Encyclopedia of Archaeal and Bacterial Type Strains, Phase II (KMG-II): from individual species to whole genera.</title>
        <authorList>
            <person name="Goeker M."/>
        </authorList>
    </citation>
    <scope>NUCLEOTIDE SEQUENCE [LARGE SCALE GENOMIC DNA]</scope>
    <source>
        <strain evidence="12 13">DSM 45416</strain>
    </source>
</reference>
<keyword evidence="13" id="KW-1185">Reference proteome</keyword>
<dbReference type="GO" id="GO:0000155">
    <property type="term" value="F:phosphorelay sensor kinase activity"/>
    <property type="evidence" value="ECO:0007669"/>
    <property type="project" value="InterPro"/>
</dbReference>
<keyword evidence="8" id="KW-0902">Two-component regulatory system</keyword>
<comment type="catalytic activity">
    <reaction evidence="1">
        <text>ATP + protein L-histidine = ADP + protein N-phospho-L-histidine.</text>
        <dbReference type="EC" id="2.7.13.3"/>
    </reaction>
</comment>
<dbReference type="Proteomes" id="UP000239210">
    <property type="component" value="Unassembled WGS sequence"/>
</dbReference>
<keyword evidence="10" id="KW-1133">Transmembrane helix</keyword>
<keyword evidence="10" id="KW-0812">Transmembrane</keyword>
<dbReference type="GO" id="GO:0005524">
    <property type="term" value="F:ATP binding"/>
    <property type="evidence" value="ECO:0007669"/>
    <property type="project" value="UniProtKB-KW"/>
</dbReference>
<organism evidence="12 13">
    <name type="scientific">Geodermatophilus tzadiensis</name>
    <dbReference type="NCBI Taxonomy" id="1137988"/>
    <lineage>
        <taxon>Bacteria</taxon>
        <taxon>Bacillati</taxon>
        <taxon>Actinomycetota</taxon>
        <taxon>Actinomycetes</taxon>
        <taxon>Geodermatophilales</taxon>
        <taxon>Geodermatophilaceae</taxon>
        <taxon>Geodermatophilus</taxon>
    </lineage>
</organism>
<dbReference type="Pfam" id="PF07730">
    <property type="entry name" value="HisKA_3"/>
    <property type="match status" value="1"/>
</dbReference>
<dbReference type="SMART" id="SM00387">
    <property type="entry name" value="HATPase_c"/>
    <property type="match status" value="1"/>
</dbReference>
<evidence type="ECO:0000256" key="9">
    <source>
        <dbReference type="SAM" id="MobiDB-lite"/>
    </source>
</evidence>
<proteinExistence type="predicted"/>
<dbReference type="GO" id="GO:0016020">
    <property type="term" value="C:membrane"/>
    <property type="evidence" value="ECO:0007669"/>
    <property type="project" value="InterPro"/>
</dbReference>
<dbReference type="EC" id="2.7.13.3" evidence="2"/>
<dbReference type="Pfam" id="PF02518">
    <property type="entry name" value="HATPase_c"/>
    <property type="match status" value="1"/>
</dbReference>
<feature type="domain" description="Histidine kinase" evidence="11">
    <location>
        <begin position="358"/>
        <end position="439"/>
    </location>
</feature>
<keyword evidence="5" id="KW-0547">Nucleotide-binding</keyword>
<evidence type="ECO:0000256" key="7">
    <source>
        <dbReference type="ARBA" id="ARBA00022840"/>
    </source>
</evidence>
<evidence type="ECO:0000256" key="3">
    <source>
        <dbReference type="ARBA" id="ARBA00022553"/>
    </source>
</evidence>
<evidence type="ECO:0000256" key="5">
    <source>
        <dbReference type="ARBA" id="ARBA00022741"/>
    </source>
</evidence>
<name>A0A2T0TTK3_9ACTN</name>
<evidence type="ECO:0000256" key="6">
    <source>
        <dbReference type="ARBA" id="ARBA00022777"/>
    </source>
</evidence>
<dbReference type="InterPro" id="IPR036890">
    <property type="entry name" value="HATPase_C_sf"/>
</dbReference>
<evidence type="ECO:0000256" key="4">
    <source>
        <dbReference type="ARBA" id="ARBA00022679"/>
    </source>
</evidence>
<evidence type="ECO:0000256" key="10">
    <source>
        <dbReference type="SAM" id="Phobius"/>
    </source>
</evidence>
<keyword evidence="10" id="KW-0472">Membrane</keyword>
<dbReference type="GO" id="GO:0046983">
    <property type="term" value="F:protein dimerization activity"/>
    <property type="evidence" value="ECO:0007669"/>
    <property type="project" value="InterPro"/>
</dbReference>
<evidence type="ECO:0000259" key="11">
    <source>
        <dbReference type="PROSITE" id="PS50109"/>
    </source>
</evidence>
<keyword evidence="7" id="KW-0067">ATP-binding</keyword>
<dbReference type="InterPro" id="IPR050482">
    <property type="entry name" value="Sensor_HK_TwoCompSys"/>
</dbReference>
<dbReference type="InterPro" id="IPR005467">
    <property type="entry name" value="His_kinase_dom"/>
</dbReference>
<dbReference type="Gene3D" id="1.20.5.1930">
    <property type="match status" value="1"/>
</dbReference>
<dbReference type="Gene3D" id="3.30.565.10">
    <property type="entry name" value="Histidine kinase-like ATPase, C-terminal domain"/>
    <property type="match status" value="1"/>
</dbReference>
<dbReference type="PROSITE" id="PS50109">
    <property type="entry name" value="HIS_KIN"/>
    <property type="match status" value="1"/>
</dbReference>
<dbReference type="PANTHER" id="PTHR24421:SF10">
    <property type="entry name" value="NITRATE_NITRITE SENSOR PROTEIN NARQ"/>
    <property type="match status" value="1"/>
</dbReference>
<evidence type="ECO:0000256" key="2">
    <source>
        <dbReference type="ARBA" id="ARBA00012438"/>
    </source>
</evidence>
<dbReference type="AlphaFoldDB" id="A0A2T0TTK3"/>
<dbReference type="PANTHER" id="PTHR24421">
    <property type="entry name" value="NITRATE/NITRITE SENSOR PROTEIN NARX-RELATED"/>
    <property type="match status" value="1"/>
</dbReference>
<gene>
    <name evidence="12" type="ORF">LY71_10769</name>
</gene>